<dbReference type="EMBL" id="UYRU01052139">
    <property type="protein sequence ID" value="VDN11735.1"/>
    <property type="molecule type" value="Genomic_DNA"/>
</dbReference>
<gene>
    <name evidence="2" type="ORF">DILT_LOCUS7566</name>
</gene>
<sequence>MELMHRVQDRERPSKPTTVEEVGPPTREHDIDEHVKVLKTVPPPRPQSKSANRKSPVSQKMTKHPTSLSKNNSAVQTPGSKRKQAWSPGTQGGLQKPPQSVKETTPSAKTATESELNDAPTDDIPTDVKSFPTSPPQCVQEVIGDKSDLQEIKQELALLRDIFGKELEDVRNFLQENREEIERSRRTTQELKFTKEGKENSQPENQQTHQQLNLSDGSHLPTEDVVTNLQAPRFRQLSAPPPVNSTLLVAQKALREVEQRRNNLETNI</sequence>
<feature type="non-terminal residue" evidence="2">
    <location>
        <position position="268"/>
    </location>
</feature>
<dbReference type="AlphaFoldDB" id="A0A3P7L315"/>
<feature type="compositionally biased region" description="Polar residues" evidence="1">
    <location>
        <begin position="202"/>
        <end position="216"/>
    </location>
</feature>
<organism evidence="2 3">
    <name type="scientific">Dibothriocephalus latus</name>
    <name type="common">Fish tapeworm</name>
    <name type="synonym">Diphyllobothrium latum</name>
    <dbReference type="NCBI Taxonomy" id="60516"/>
    <lineage>
        <taxon>Eukaryota</taxon>
        <taxon>Metazoa</taxon>
        <taxon>Spiralia</taxon>
        <taxon>Lophotrochozoa</taxon>
        <taxon>Platyhelminthes</taxon>
        <taxon>Cestoda</taxon>
        <taxon>Eucestoda</taxon>
        <taxon>Diphyllobothriidea</taxon>
        <taxon>Diphyllobothriidae</taxon>
        <taxon>Dibothriocephalus</taxon>
    </lineage>
</organism>
<feature type="compositionally biased region" description="Polar residues" evidence="1">
    <location>
        <begin position="47"/>
        <end position="79"/>
    </location>
</feature>
<keyword evidence="3" id="KW-1185">Reference proteome</keyword>
<feature type="compositionally biased region" description="Basic and acidic residues" evidence="1">
    <location>
        <begin position="26"/>
        <end position="36"/>
    </location>
</feature>
<reference evidence="2 3" key="1">
    <citation type="submission" date="2018-11" db="EMBL/GenBank/DDBJ databases">
        <authorList>
            <consortium name="Pathogen Informatics"/>
        </authorList>
    </citation>
    <scope>NUCLEOTIDE SEQUENCE [LARGE SCALE GENOMIC DNA]</scope>
</reference>
<evidence type="ECO:0000313" key="2">
    <source>
        <dbReference type="EMBL" id="VDN11735.1"/>
    </source>
</evidence>
<feature type="region of interest" description="Disordered" evidence="1">
    <location>
        <begin position="1"/>
        <end position="139"/>
    </location>
</feature>
<protein>
    <submittedName>
        <fullName evidence="2">Uncharacterized protein</fullName>
    </submittedName>
</protein>
<feature type="region of interest" description="Disordered" evidence="1">
    <location>
        <begin position="176"/>
        <end position="221"/>
    </location>
</feature>
<dbReference type="Proteomes" id="UP000281553">
    <property type="component" value="Unassembled WGS sequence"/>
</dbReference>
<accession>A0A3P7L315</accession>
<feature type="compositionally biased region" description="Basic and acidic residues" evidence="1">
    <location>
        <begin position="176"/>
        <end position="201"/>
    </location>
</feature>
<dbReference type="OrthoDB" id="6258043at2759"/>
<evidence type="ECO:0000256" key="1">
    <source>
        <dbReference type="SAM" id="MobiDB-lite"/>
    </source>
</evidence>
<name>A0A3P7L315_DIBLA</name>
<feature type="compositionally biased region" description="Basic and acidic residues" evidence="1">
    <location>
        <begin position="1"/>
        <end position="14"/>
    </location>
</feature>
<evidence type="ECO:0000313" key="3">
    <source>
        <dbReference type="Proteomes" id="UP000281553"/>
    </source>
</evidence>
<feature type="compositionally biased region" description="Polar residues" evidence="1">
    <location>
        <begin position="97"/>
        <end position="114"/>
    </location>
</feature>
<proteinExistence type="predicted"/>